<accession>A0A1S8L2Y6</accession>
<proteinExistence type="predicted"/>
<evidence type="ECO:0000313" key="2">
    <source>
        <dbReference type="Proteomes" id="UP000190951"/>
    </source>
</evidence>
<dbReference type="InterPro" id="IPR042070">
    <property type="entry name" value="PucR_C-HTH_sf"/>
</dbReference>
<keyword evidence="2" id="KW-1185">Reference proteome</keyword>
<dbReference type="STRING" id="84029.CROST_27680"/>
<organism evidence="1 2">
    <name type="scientific">Clostridium felsineum</name>
    <dbReference type="NCBI Taxonomy" id="36839"/>
    <lineage>
        <taxon>Bacteria</taxon>
        <taxon>Bacillati</taxon>
        <taxon>Bacillota</taxon>
        <taxon>Clostridia</taxon>
        <taxon>Eubacteriales</taxon>
        <taxon>Clostridiaceae</taxon>
        <taxon>Clostridium</taxon>
    </lineage>
</organism>
<dbReference type="InterPro" id="IPR025736">
    <property type="entry name" value="PucR_C-HTH_dom"/>
</dbReference>
<dbReference type="KEGG" id="crw:CROST_031950"/>
<dbReference type="Gene3D" id="1.10.10.2840">
    <property type="entry name" value="PucR C-terminal helix-turn-helix domain"/>
    <property type="match status" value="1"/>
</dbReference>
<evidence type="ECO:0000313" key="1">
    <source>
        <dbReference type="EMBL" id="URZ12473.1"/>
    </source>
</evidence>
<dbReference type="Proteomes" id="UP000190951">
    <property type="component" value="Chromosome"/>
</dbReference>
<dbReference type="Pfam" id="PF13556">
    <property type="entry name" value="HTH_30"/>
    <property type="match status" value="1"/>
</dbReference>
<name>A0A1S8L2Y6_9CLOT</name>
<dbReference type="PANTHER" id="PTHR33744:SF15">
    <property type="entry name" value="CARBOHYDRATE DIACID REGULATOR"/>
    <property type="match status" value="1"/>
</dbReference>
<dbReference type="PANTHER" id="PTHR33744">
    <property type="entry name" value="CARBOHYDRATE DIACID REGULATOR"/>
    <property type="match status" value="1"/>
</dbReference>
<dbReference type="AlphaFoldDB" id="A0A1S8L2Y6"/>
<reference evidence="1 2" key="1">
    <citation type="submission" date="2022-04" db="EMBL/GenBank/DDBJ databases">
        <title>Genome sequence of C. roseum typestrain.</title>
        <authorList>
            <person name="Poehlein A."/>
            <person name="Schoch T."/>
            <person name="Duerre P."/>
            <person name="Daniel R."/>
        </authorList>
    </citation>
    <scope>NUCLEOTIDE SEQUENCE [LARGE SCALE GENOMIC DNA]</scope>
    <source>
        <strain evidence="1 2">DSM 7320</strain>
    </source>
</reference>
<protein>
    <submittedName>
        <fullName evidence="1">Uncharacterized protein</fullName>
    </submittedName>
</protein>
<dbReference type="EMBL" id="CP096983">
    <property type="protein sequence ID" value="URZ12473.1"/>
    <property type="molecule type" value="Genomic_DNA"/>
</dbReference>
<sequence>MPKLYKLLNFLTKNSYNVKTKNLNRETFFNEVEYLKGQNNFSKNTLYLTDKYQKSPYNILVISSSNFSEACFQVITNNPEKIYKLIKNFIHSELQLSEKKYEIYSSIYNSSNIDEILNAAEMHLNNPIFIVDTSYKIMGRSYLSHSVTDSIEYHNNNTYLIFDTIKTMKKDKCIDDIYDSSDAFFHYSDLNLIFCAIRVNDITIAYICIIEKLRSFIKTDLELVNTLAAVLSTQVQKNNFFITKTGFSEEYYLIDLLTNPCDDLSYIKARLETTSFTLKDNFLVLAIPFKKNYSDYNYNFELRKLIINIKSILVNCISAYYKGNLIFLVSLNCYYIKEKILEDFKNFLRLNKLSSFLSLPFNNLLYIKDFYMQTICTLKLSKKLNTKELICYFEDYIEYYLFSLCKDNYKIKLNTLIHPLILKLYELDNINDTELIKTLSAYLQNNRNTSDTAKKLNIHQSTFFYRFHKIEKILNISLNNSSLLSKFELSLKILHYQENDYI</sequence>
<dbReference type="InterPro" id="IPR051448">
    <property type="entry name" value="CdaR-like_regulators"/>
</dbReference>
<gene>
    <name evidence="1" type="ORF">CROST_031950</name>
</gene>
<dbReference type="RefSeq" id="WP_242950791.1">
    <property type="nucleotide sequence ID" value="NZ_CP096983.1"/>
</dbReference>